<feature type="compositionally biased region" description="Polar residues" evidence="1">
    <location>
        <begin position="22"/>
        <end position="49"/>
    </location>
</feature>
<name>A0AA40DIZ1_9PEZI</name>
<feature type="compositionally biased region" description="Basic and acidic residues" evidence="1">
    <location>
        <begin position="172"/>
        <end position="182"/>
    </location>
</feature>
<proteinExistence type="predicted"/>
<dbReference type="Proteomes" id="UP001172102">
    <property type="component" value="Unassembled WGS sequence"/>
</dbReference>
<dbReference type="EMBL" id="JAUKUA010000007">
    <property type="protein sequence ID" value="KAK0704915.1"/>
    <property type="molecule type" value="Genomic_DNA"/>
</dbReference>
<comment type="caution">
    <text evidence="2">The sequence shown here is derived from an EMBL/GenBank/DDBJ whole genome shotgun (WGS) entry which is preliminary data.</text>
</comment>
<feature type="region of interest" description="Disordered" evidence="1">
    <location>
        <begin position="1"/>
        <end position="190"/>
    </location>
</feature>
<evidence type="ECO:0000313" key="2">
    <source>
        <dbReference type="EMBL" id="KAK0704915.1"/>
    </source>
</evidence>
<feature type="compositionally biased region" description="Basic and acidic residues" evidence="1">
    <location>
        <begin position="80"/>
        <end position="89"/>
    </location>
</feature>
<evidence type="ECO:0000256" key="1">
    <source>
        <dbReference type="SAM" id="MobiDB-lite"/>
    </source>
</evidence>
<feature type="compositionally biased region" description="Low complexity" evidence="1">
    <location>
        <begin position="127"/>
        <end position="138"/>
    </location>
</feature>
<organism evidence="2 3">
    <name type="scientific">Lasiosphaeris hirsuta</name>
    <dbReference type="NCBI Taxonomy" id="260670"/>
    <lineage>
        <taxon>Eukaryota</taxon>
        <taxon>Fungi</taxon>
        <taxon>Dikarya</taxon>
        <taxon>Ascomycota</taxon>
        <taxon>Pezizomycotina</taxon>
        <taxon>Sordariomycetes</taxon>
        <taxon>Sordariomycetidae</taxon>
        <taxon>Sordariales</taxon>
        <taxon>Lasiosphaeriaceae</taxon>
        <taxon>Lasiosphaeris</taxon>
    </lineage>
</organism>
<accession>A0AA40DIZ1</accession>
<feature type="compositionally biased region" description="Polar residues" evidence="1">
    <location>
        <begin position="97"/>
        <end position="108"/>
    </location>
</feature>
<keyword evidence="3" id="KW-1185">Reference proteome</keyword>
<dbReference type="AlphaFoldDB" id="A0AA40DIZ1"/>
<evidence type="ECO:0000313" key="3">
    <source>
        <dbReference type="Proteomes" id="UP001172102"/>
    </source>
</evidence>
<gene>
    <name evidence="2" type="ORF">B0H67DRAFT_363978</name>
</gene>
<feature type="compositionally biased region" description="Polar residues" evidence="1">
    <location>
        <begin position="150"/>
        <end position="166"/>
    </location>
</feature>
<protein>
    <submittedName>
        <fullName evidence="2">Uncharacterized protein</fullName>
    </submittedName>
</protein>
<reference evidence="2" key="1">
    <citation type="submission" date="2023-06" db="EMBL/GenBank/DDBJ databases">
        <title>Genome-scale phylogeny and comparative genomics of the fungal order Sordariales.</title>
        <authorList>
            <consortium name="Lawrence Berkeley National Laboratory"/>
            <person name="Hensen N."/>
            <person name="Bonometti L."/>
            <person name="Westerberg I."/>
            <person name="Brannstrom I.O."/>
            <person name="Guillou S."/>
            <person name="Cros-Aarteil S."/>
            <person name="Calhoun S."/>
            <person name="Haridas S."/>
            <person name="Kuo A."/>
            <person name="Mondo S."/>
            <person name="Pangilinan J."/>
            <person name="Riley R."/>
            <person name="Labutti K."/>
            <person name="Andreopoulos B."/>
            <person name="Lipzen A."/>
            <person name="Chen C."/>
            <person name="Yanf M."/>
            <person name="Daum C."/>
            <person name="Ng V."/>
            <person name="Clum A."/>
            <person name="Steindorff A."/>
            <person name="Ohm R."/>
            <person name="Martin F."/>
            <person name="Silar P."/>
            <person name="Natvig D."/>
            <person name="Lalanne C."/>
            <person name="Gautier V."/>
            <person name="Ament-Velasquez S.L."/>
            <person name="Kruys A."/>
            <person name="Hutchinson M.I."/>
            <person name="Powell A.J."/>
            <person name="Barry K."/>
            <person name="Miller A.N."/>
            <person name="Grigoriev I.V."/>
            <person name="Debuchy R."/>
            <person name="Gladieux P."/>
            <person name="Thoren M.H."/>
            <person name="Johannesson H."/>
        </authorList>
    </citation>
    <scope>NUCLEOTIDE SEQUENCE</scope>
    <source>
        <strain evidence="2">SMH4607-1</strain>
    </source>
</reference>
<sequence length="190" mass="21411">MEPHSQRVAPWHARESVFPPHSITQMASRPRATTSESAPAVLPSSTLTRPNILRKAAPSPKPPKLMPQASFAEFPLPGRGFRDHLEPDNPHGYLQPSPFNHNWEQPNRQRARSSADPRRVYRAGYFGPPIGSKPGPGSDFQFQDWAGYDTGTTGQDFRSNTPSQRKPQVPEQKPHWMCDKRSGMPRTRIK</sequence>